<dbReference type="InterPro" id="IPR005883">
    <property type="entry name" value="PilM"/>
</dbReference>
<organism evidence="1 2">
    <name type="scientific">Candidatus Giovannonibacteria bacterium GW2011_GWA2_44_13b</name>
    <dbReference type="NCBI Taxonomy" id="1618647"/>
    <lineage>
        <taxon>Bacteria</taxon>
        <taxon>Candidatus Giovannoniibacteriota</taxon>
    </lineage>
</organism>
<dbReference type="Gene3D" id="3.30.1490.300">
    <property type="match status" value="1"/>
</dbReference>
<dbReference type="NCBIfam" id="TIGR01175">
    <property type="entry name" value="pilM"/>
    <property type="match status" value="1"/>
</dbReference>
<dbReference type="PANTHER" id="PTHR32432">
    <property type="entry name" value="CELL DIVISION PROTEIN FTSA-RELATED"/>
    <property type="match status" value="1"/>
</dbReference>
<evidence type="ECO:0000313" key="2">
    <source>
        <dbReference type="Proteomes" id="UP000034736"/>
    </source>
</evidence>
<dbReference type="CDD" id="cd24049">
    <property type="entry name" value="ASKHA_NBD_PilM"/>
    <property type="match status" value="1"/>
</dbReference>
<sequence>MALNTFFQNFNINKTFSQFKKNKSFLGIDLGSSSLKVVQLKKERERPILETYGELSLAKYGVDGQTGRSVRIIGDKMAEALKDLIKESQVTAKEATVSIPIKESFLTTIEMPNLSETELKEAVPFEARKYIPIPMSEVEIDWWVLPPQSKEMKVASPGSGKKKFLNIILAAVPKEVISKYRSILKDAGIEVSAFEIEVFAFARASIKEDFGSILLMDIGAATTKISIADGGVIRSSHGFDHGGQELTLALSQSMGIDFERAEILKRQAGLLKKPENEGVASILETLFEYSSSEGERFLIDWKRKGGRAISRVLIGGGGALLPGAKDALIKSYGVEVDMINPFYKVVYPPFLEPALKEIGPSFVNAVGLALREF</sequence>
<reference evidence="1 2" key="1">
    <citation type="journal article" date="2015" name="Nature">
        <title>rRNA introns, odd ribosomes, and small enigmatic genomes across a large radiation of phyla.</title>
        <authorList>
            <person name="Brown C.T."/>
            <person name="Hug L.A."/>
            <person name="Thomas B.C."/>
            <person name="Sharon I."/>
            <person name="Castelle C.J."/>
            <person name="Singh A."/>
            <person name="Wilkins M.J."/>
            <person name="Williams K.H."/>
            <person name="Banfield J.F."/>
        </authorList>
    </citation>
    <scope>NUCLEOTIDE SEQUENCE [LARGE SCALE GENOMIC DNA]</scope>
</reference>
<name>A0A0G1JAC0_9BACT</name>
<dbReference type="AlphaFoldDB" id="A0A0G1JAC0"/>
<dbReference type="Pfam" id="PF11104">
    <property type="entry name" value="PilM_2"/>
    <property type="match status" value="1"/>
</dbReference>
<dbReference type="PANTHER" id="PTHR32432:SF3">
    <property type="entry name" value="ETHANOLAMINE UTILIZATION PROTEIN EUTJ"/>
    <property type="match status" value="1"/>
</dbReference>
<protein>
    <submittedName>
        <fullName evidence="1">Type IV pilus assembly protein PilM</fullName>
    </submittedName>
</protein>
<dbReference type="STRING" id="1618647.UW30_C0015G0028"/>
<dbReference type="SUPFAM" id="SSF53067">
    <property type="entry name" value="Actin-like ATPase domain"/>
    <property type="match status" value="2"/>
</dbReference>
<accession>A0A0G1JAC0</accession>
<gene>
    <name evidence="1" type="ORF">UW30_C0015G0028</name>
</gene>
<dbReference type="Gene3D" id="3.30.420.40">
    <property type="match status" value="2"/>
</dbReference>
<dbReference type="PIRSF" id="PIRSF019169">
    <property type="entry name" value="PilM"/>
    <property type="match status" value="1"/>
</dbReference>
<comment type="caution">
    <text evidence="1">The sequence shown here is derived from an EMBL/GenBank/DDBJ whole genome shotgun (WGS) entry which is preliminary data.</text>
</comment>
<dbReference type="Proteomes" id="UP000034736">
    <property type="component" value="Unassembled WGS sequence"/>
</dbReference>
<dbReference type="EMBL" id="LCHU01000015">
    <property type="protein sequence ID" value="KKT40957.1"/>
    <property type="molecule type" value="Genomic_DNA"/>
</dbReference>
<evidence type="ECO:0000313" key="1">
    <source>
        <dbReference type="EMBL" id="KKT40957.1"/>
    </source>
</evidence>
<dbReference type="InterPro" id="IPR050696">
    <property type="entry name" value="FtsA/MreB"/>
</dbReference>
<dbReference type="InterPro" id="IPR043129">
    <property type="entry name" value="ATPase_NBD"/>
</dbReference>
<proteinExistence type="predicted"/>